<evidence type="ECO:0000313" key="2">
    <source>
        <dbReference type="Proteomes" id="UP000675284"/>
    </source>
</evidence>
<keyword evidence="1" id="KW-0456">Lyase</keyword>
<dbReference type="NCBIfam" id="TIGR03292">
    <property type="entry name" value="PhnH_redo"/>
    <property type="match status" value="1"/>
</dbReference>
<reference evidence="1" key="1">
    <citation type="submission" date="2021-04" db="EMBL/GenBank/DDBJ databases">
        <title>Isolation and polyphasic classification of algal microorganism.</title>
        <authorList>
            <person name="Wang S."/>
        </authorList>
    </citation>
    <scope>NUCLEOTIDE SEQUENCE</scope>
    <source>
        <strain evidence="1">720a</strain>
    </source>
</reference>
<dbReference type="SUPFAM" id="SSF159709">
    <property type="entry name" value="PhnH-like"/>
    <property type="match status" value="1"/>
</dbReference>
<dbReference type="GO" id="GO:0019634">
    <property type="term" value="P:organic phosphonate metabolic process"/>
    <property type="evidence" value="ECO:0007669"/>
    <property type="project" value="InterPro"/>
</dbReference>
<keyword evidence="2" id="KW-1185">Reference proteome</keyword>
<dbReference type="PIRSF" id="PIRSF020680">
    <property type="entry name" value="PhnH"/>
    <property type="match status" value="1"/>
</dbReference>
<dbReference type="GO" id="GO:0016829">
    <property type="term" value="F:lyase activity"/>
    <property type="evidence" value="ECO:0007669"/>
    <property type="project" value="UniProtKB-KW"/>
</dbReference>
<dbReference type="InterPro" id="IPR008772">
    <property type="entry name" value="Phosphonate_metab_PhnH"/>
</dbReference>
<organism evidence="1 2">
    <name type="scientific">Virgibacillus salarius</name>
    <dbReference type="NCBI Taxonomy" id="447199"/>
    <lineage>
        <taxon>Bacteria</taxon>
        <taxon>Bacillati</taxon>
        <taxon>Bacillota</taxon>
        <taxon>Bacilli</taxon>
        <taxon>Bacillales</taxon>
        <taxon>Bacillaceae</taxon>
        <taxon>Virgibacillus</taxon>
    </lineage>
</organism>
<dbReference type="Pfam" id="PF05845">
    <property type="entry name" value="PhnH"/>
    <property type="match status" value="1"/>
</dbReference>
<dbReference type="InterPro" id="IPR038058">
    <property type="entry name" value="PhnH-like_sp"/>
</dbReference>
<name>A0A941DT63_9BACI</name>
<evidence type="ECO:0000313" key="1">
    <source>
        <dbReference type="EMBL" id="MBR7794921.1"/>
    </source>
</evidence>
<dbReference type="Proteomes" id="UP000675284">
    <property type="component" value="Unassembled WGS sequence"/>
</dbReference>
<accession>A0A941DT63</accession>
<dbReference type="EMBL" id="JAGSOT010000005">
    <property type="protein sequence ID" value="MBR7794921.1"/>
    <property type="molecule type" value="Genomic_DNA"/>
</dbReference>
<proteinExistence type="predicted"/>
<dbReference type="AlphaFoldDB" id="A0A941DT63"/>
<dbReference type="Gene3D" id="3.40.50.11310">
    <property type="entry name" value="Bacterial phosphonate metabolism protein PhnH"/>
    <property type="match status" value="1"/>
</dbReference>
<gene>
    <name evidence="1" type="primary">phnH</name>
    <name evidence="1" type="ORF">KCX74_02555</name>
</gene>
<comment type="caution">
    <text evidence="1">The sequence shown here is derived from an EMBL/GenBank/DDBJ whole genome shotgun (WGS) entry which is preliminary data.</text>
</comment>
<dbReference type="RefSeq" id="WP_026681885.1">
    <property type="nucleotide sequence ID" value="NZ_JAGSOT010000005.1"/>
</dbReference>
<protein>
    <submittedName>
        <fullName evidence="1">Phosphonate C-P lyase system protein PhnH</fullName>
    </submittedName>
</protein>
<sequence length="198" mass="22169">MAIDQVHDLQQVYRKILYSMSRPGDISILREQAEQVDYQLPCYDATLLSAMALLDGEVSFHLISEKQQQVGGKISEYTLAKQAPADKADYIIVLQDATELSILQAIYQCKIGDLIDPQNSSTWIIETPKLSNTAELKLMGPGIKNEVKLFTGIYTKAWQARKERINEYPLGIDLIITDAQAHIVCIPRTTTVEITGVE</sequence>